<evidence type="ECO:0000256" key="1">
    <source>
        <dbReference type="SAM" id="MobiDB-lite"/>
    </source>
</evidence>
<organism evidence="2 3">
    <name type="scientific">Porites evermanni</name>
    <dbReference type="NCBI Taxonomy" id="104178"/>
    <lineage>
        <taxon>Eukaryota</taxon>
        <taxon>Metazoa</taxon>
        <taxon>Cnidaria</taxon>
        <taxon>Anthozoa</taxon>
        <taxon>Hexacorallia</taxon>
        <taxon>Scleractinia</taxon>
        <taxon>Fungiina</taxon>
        <taxon>Poritidae</taxon>
        <taxon>Porites</taxon>
    </lineage>
</organism>
<dbReference type="Proteomes" id="UP001159427">
    <property type="component" value="Unassembled WGS sequence"/>
</dbReference>
<accession>A0ABN8M682</accession>
<name>A0ABN8M682_9CNID</name>
<comment type="caution">
    <text evidence="2">The sequence shown here is derived from an EMBL/GenBank/DDBJ whole genome shotgun (WGS) entry which is preliminary data.</text>
</comment>
<feature type="region of interest" description="Disordered" evidence="1">
    <location>
        <begin position="1"/>
        <end position="35"/>
    </location>
</feature>
<gene>
    <name evidence="2" type="ORF">PEVE_00020265</name>
</gene>
<feature type="compositionally biased region" description="Low complexity" evidence="1">
    <location>
        <begin position="1"/>
        <end position="16"/>
    </location>
</feature>
<keyword evidence="3" id="KW-1185">Reference proteome</keyword>
<protein>
    <submittedName>
        <fullName evidence="2">Uncharacterized protein</fullName>
    </submittedName>
</protein>
<proteinExistence type="predicted"/>
<evidence type="ECO:0000313" key="2">
    <source>
        <dbReference type="EMBL" id="CAH3023728.1"/>
    </source>
</evidence>
<feature type="non-terminal residue" evidence="2">
    <location>
        <position position="1"/>
    </location>
</feature>
<dbReference type="EMBL" id="CALNXI010000272">
    <property type="protein sequence ID" value="CAH3023728.1"/>
    <property type="molecule type" value="Genomic_DNA"/>
</dbReference>
<reference evidence="2 3" key="1">
    <citation type="submission" date="2022-05" db="EMBL/GenBank/DDBJ databases">
        <authorList>
            <consortium name="Genoscope - CEA"/>
            <person name="William W."/>
        </authorList>
    </citation>
    <scope>NUCLEOTIDE SEQUENCE [LARGE SCALE GENOMIC DNA]</scope>
</reference>
<sequence length="65" mass="7204">PSTWAAASPASSIYPSDQGPQMPTAQLPAPGNWPSVQTPGPFYQVAWQPQPTETVYWVPAQYFYY</sequence>
<evidence type="ECO:0000313" key="3">
    <source>
        <dbReference type="Proteomes" id="UP001159427"/>
    </source>
</evidence>